<sequence length="475" mass="50522">MGQIVATAGIKTGAVVVSEPSSLLSEFATQLGKQKKKKGLEVAGEAVVPPPPILVDEKPLALHLGTKTVNKLQAQGEVHGQKNGASSARVDHPLRSLVRESGSQAIADGMSVLNGQQLKTGKSRERFSADSLVGEANKAAARPSDILAPSLPFQAVADLASMQALNDQPLKTGKPRVRPVSDSLQGEGNKICASSSEVSDGVFRASTVSTASEVISHSLAAVAPEGAMAAEQGAPLRSAKVATPDMGKDHLLSKQEQMLAASFVKDEGSFVSRAPAEEAHSASSSEVSDGEFRASTESTASKVISPPLAAVDPERVMTTEQGAPLKSAKVTTPDTDEDHLLSEQEQMLAASFAKGEKSFISREPAKEAHIANLRAKSEDVLSQGASDVAVADQQPDGQMLYRFNRWGDGHSVRIQAQSQEGNLQLELQPSNTFVQDRLHHHLQHIDNTEHWTLLGDSEQQKDQQQSQDPQDKENE</sequence>
<reference evidence="4 6" key="2">
    <citation type="submission" date="2019-03" db="EMBL/GenBank/DDBJ databases">
        <title>Genomic Encyclopedia of Type Strains, Phase IV (KMG-IV): sequencing the most valuable type-strain genomes for metagenomic binning, comparative biology and taxonomic classification.</title>
        <authorList>
            <person name="Goeker M."/>
        </authorList>
    </citation>
    <scope>NUCLEOTIDE SEQUENCE [LARGE SCALE GENOMIC DNA]</scope>
    <source>
        <strain evidence="4 6">DSM 3764</strain>
    </source>
</reference>
<feature type="region of interest" description="Disordered" evidence="1">
    <location>
        <begin position="455"/>
        <end position="475"/>
    </location>
</feature>
<dbReference type="Proteomes" id="UP000295794">
    <property type="component" value="Unassembled WGS sequence"/>
</dbReference>
<dbReference type="Pfam" id="PF02510">
    <property type="entry name" value="SPAN"/>
    <property type="match status" value="1"/>
</dbReference>
<feature type="domain" description="Surface presentation of antigen" evidence="2">
    <location>
        <begin position="393"/>
        <end position="474"/>
    </location>
</feature>
<dbReference type="AlphaFoldDB" id="A0A377Q5W9"/>
<evidence type="ECO:0000256" key="1">
    <source>
        <dbReference type="SAM" id="MobiDB-lite"/>
    </source>
</evidence>
<feature type="region of interest" description="Disordered" evidence="1">
    <location>
        <begin position="274"/>
        <end position="301"/>
    </location>
</feature>
<name>A0A377Q5W9_9NEIS</name>
<keyword evidence="6" id="KW-1185">Reference proteome</keyword>
<organism evidence="3 5">
    <name type="scientific">Iodobacter fluviatilis</name>
    <dbReference type="NCBI Taxonomy" id="537"/>
    <lineage>
        <taxon>Bacteria</taxon>
        <taxon>Pseudomonadati</taxon>
        <taxon>Pseudomonadota</taxon>
        <taxon>Betaproteobacteria</taxon>
        <taxon>Neisseriales</taxon>
        <taxon>Chitinibacteraceae</taxon>
        <taxon>Iodobacter</taxon>
    </lineage>
</organism>
<evidence type="ECO:0000313" key="4">
    <source>
        <dbReference type="EMBL" id="TCU86891.1"/>
    </source>
</evidence>
<feature type="region of interest" description="Disordered" evidence="1">
    <location>
        <begin position="169"/>
        <end position="188"/>
    </location>
</feature>
<gene>
    <name evidence="4" type="ORF">EV682_10516</name>
    <name evidence="3" type="ORF">NCTC11159_01286</name>
</gene>
<dbReference type="Proteomes" id="UP000255108">
    <property type="component" value="Unassembled WGS sequence"/>
</dbReference>
<dbReference type="OrthoDB" id="8596496at2"/>
<reference evidence="3 5" key="1">
    <citation type="submission" date="2018-06" db="EMBL/GenBank/DDBJ databases">
        <authorList>
            <consortium name="Pathogen Informatics"/>
            <person name="Doyle S."/>
        </authorList>
    </citation>
    <scope>NUCLEOTIDE SEQUENCE [LARGE SCALE GENOMIC DNA]</scope>
    <source>
        <strain evidence="3 5">NCTC11159</strain>
    </source>
</reference>
<dbReference type="EMBL" id="SMBT01000005">
    <property type="protein sequence ID" value="TCU86891.1"/>
    <property type="molecule type" value="Genomic_DNA"/>
</dbReference>
<evidence type="ECO:0000259" key="2">
    <source>
        <dbReference type="Pfam" id="PF02510"/>
    </source>
</evidence>
<dbReference type="RefSeq" id="WP_115226578.1">
    <property type="nucleotide sequence ID" value="NZ_CAWOLO010000005.1"/>
</dbReference>
<evidence type="ECO:0000313" key="3">
    <source>
        <dbReference type="EMBL" id="STQ90222.1"/>
    </source>
</evidence>
<dbReference type="EMBL" id="UGHR01000001">
    <property type="protein sequence ID" value="STQ90222.1"/>
    <property type="molecule type" value="Genomic_DNA"/>
</dbReference>
<accession>A0A377Q5W9</accession>
<evidence type="ECO:0000313" key="6">
    <source>
        <dbReference type="Proteomes" id="UP000295794"/>
    </source>
</evidence>
<dbReference type="InterPro" id="IPR056746">
    <property type="entry name" value="SPAN_dom"/>
</dbReference>
<evidence type="ECO:0000313" key="5">
    <source>
        <dbReference type="Proteomes" id="UP000255108"/>
    </source>
</evidence>
<proteinExistence type="predicted"/>
<protein>
    <submittedName>
        <fullName evidence="3">Antigen presentation protein SpaN</fullName>
    </submittedName>
    <submittedName>
        <fullName evidence="4">Surface presentation of antigens protein</fullName>
    </submittedName>
</protein>